<reference evidence="1" key="1">
    <citation type="submission" date="2020-02" db="EMBL/GenBank/DDBJ databases">
        <authorList>
            <person name="Meier V. D."/>
        </authorList>
    </citation>
    <scope>NUCLEOTIDE SEQUENCE</scope>
    <source>
        <strain evidence="1">AVDCRST_MAG94</strain>
    </source>
</reference>
<dbReference type="AlphaFoldDB" id="A0A6J4N0L7"/>
<accession>A0A6J4N0L7</accession>
<protein>
    <submittedName>
        <fullName evidence="1">Uncharacterized protein</fullName>
    </submittedName>
</protein>
<proteinExistence type="predicted"/>
<sequence length="97" mass="10627">MVLLTVAQILGLLRGLPDPINCTWMPQSTLFKAHLAAVAQVIIPAVPKAQALKNGNHSLHIHQSQTGLGSKMNSFLIVQAKCTRYRAVKVLHTCHCY</sequence>
<organism evidence="1">
    <name type="scientific">uncultured Leptolyngbya sp</name>
    <dbReference type="NCBI Taxonomy" id="332963"/>
    <lineage>
        <taxon>Bacteria</taxon>
        <taxon>Bacillati</taxon>
        <taxon>Cyanobacteriota</taxon>
        <taxon>Cyanophyceae</taxon>
        <taxon>Leptolyngbyales</taxon>
        <taxon>Leptolyngbyaceae</taxon>
        <taxon>Leptolyngbya group</taxon>
        <taxon>Leptolyngbya</taxon>
        <taxon>environmental samples</taxon>
    </lineage>
</organism>
<dbReference type="EMBL" id="CADCTY010001513">
    <property type="protein sequence ID" value="CAA9373946.1"/>
    <property type="molecule type" value="Genomic_DNA"/>
</dbReference>
<name>A0A6J4N0L7_9CYAN</name>
<evidence type="ECO:0000313" key="1">
    <source>
        <dbReference type="EMBL" id="CAA9373946.1"/>
    </source>
</evidence>
<gene>
    <name evidence="1" type="ORF">AVDCRST_MAG94-4381</name>
</gene>